<accession>A0ABW6BTJ2</accession>
<reference evidence="2" key="1">
    <citation type="journal article" date="2019" name="Int. J. Syst. Evol. Microbiol.">
        <title>The Global Catalogue of Microorganisms (GCM) 10K type strain sequencing project: providing services to taxonomists for standard genome sequencing and annotation.</title>
        <authorList>
            <consortium name="The Broad Institute Genomics Platform"/>
            <consortium name="The Broad Institute Genome Sequencing Center for Infectious Disease"/>
            <person name="Wu L."/>
            <person name="Ma J."/>
        </authorList>
    </citation>
    <scope>NUCLEOTIDE SEQUENCE [LARGE SCALE GENOMIC DNA]</scope>
    <source>
        <strain evidence="2">KCTC 23984</strain>
    </source>
</reference>
<evidence type="ECO:0000313" key="1">
    <source>
        <dbReference type="EMBL" id="MFD3000426.1"/>
    </source>
</evidence>
<gene>
    <name evidence="1" type="ORF">ACFS7Z_08655</name>
</gene>
<comment type="caution">
    <text evidence="1">The sequence shown here is derived from an EMBL/GenBank/DDBJ whole genome shotgun (WGS) entry which is preliminary data.</text>
</comment>
<name>A0ABW6BTJ2_9BACT</name>
<organism evidence="1 2">
    <name type="scientific">Pontibacter toksunensis</name>
    <dbReference type="NCBI Taxonomy" id="1332631"/>
    <lineage>
        <taxon>Bacteria</taxon>
        <taxon>Pseudomonadati</taxon>
        <taxon>Bacteroidota</taxon>
        <taxon>Cytophagia</taxon>
        <taxon>Cytophagales</taxon>
        <taxon>Hymenobacteraceae</taxon>
        <taxon>Pontibacter</taxon>
    </lineage>
</organism>
<proteinExistence type="predicted"/>
<protein>
    <submittedName>
        <fullName evidence="1">Uncharacterized protein</fullName>
    </submittedName>
</protein>
<keyword evidence="2" id="KW-1185">Reference proteome</keyword>
<dbReference type="EMBL" id="JBHUOX010000005">
    <property type="protein sequence ID" value="MFD3000426.1"/>
    <property type="molecule type" value="Genomic_DNA"/>
</dbReference>
<evidence type="ECO:0000313" key="2">
    <source>
        <dbReference type="Proteomes" id="UP001597641"/>
    </source>
</evidence>
<dbReference type="Proteomes" id="UP001597641">
    <property type="component" value="Unassembled WGS sequence"/>
</dbReference>
<dbReference type="RefSeq" id="WP_377483427.1">
    <property type="nucleotide sequence ID" value="NZ_JBHUOX010000005.1"/>
</dbReference>
<sequence length="135" mass="15898">MKNNLFKDIGLKRYMQIKEKHGDNYIEPYYDALAVENGLYGSSLYNKLKPMQKVKDMNYLVAIMDSRYQCIHVGYTESPFTYWISYLKKGTYPYIKDIVILGEGLDNKFALRKAKEMKADLLHLTRKLKIRLALE</sequence>